<accession>A0A1V2IHW6</accession>
<comment type="caution">
    <text evidence="2">The sequence shown here is derived from an EMBL/GenBank/DDBJ whole genome shotgun (WGS) entry which is preliminary data.</text>
</comment>
<dbReference type="AlphaFoldDB" id="A0A1V2IHW6"/>
<proteinExistence type="predicted"/>
<organism evidence="2 3">
    <name type="scientific">Pseudofrankia asymbiotica</name>
    <dbReference type="NCBI Taxonomy" id="1834516"/>
    <lineage>
        <taxon>Bacteria</taxon>
        <taxon>Bacillati</taxon>
        <taxon>Actinomycetota</taxon>
        <taxon>Actinomycetes</taxon>
        <taxon>Frankiales</taxon>
        <taxon>Frankiaceae</taxon>
        <taxon>Pseudofrankia</taxon>
    </lineage>
</organism>
<evidence type="ECO:0000256" key="1">
    <source>
        <dbReference type="SAM" id="Phobius"/>
    </source>
</evidence>
<keyword evidence="3" id="KW-1185">Reference proteome</keyword>
<protein>
    <submittedName>
        <fullName evidence="2">Uncharacterized protein</fullName>
    </submittedName>
</protein>
<reference evidence="3" key="1">
    <citation type="submission" date="2016-10" db="EMBL/GenBank/DDBJ databases">
        <title>Frankia sp. NRRL B-16386 Genome sequencing.</title>
        <authorList>
            <person name="Ghodhbane-Gtari F."/>
            <person name="Swanson E."/>
            <person name="Gueddou A."/>
            <person name="Hezbri K."/>
            <person name="Ktari K."/>
            <person name="Nouioui I."/>
            <person name="Morris K."/>
            <person name="Simpson S."/>
            <person name="Abebe-Akele F."/>
            <person name="Thomas K."/>
            <person name="Gtari M."/>
            <person name="Tisa L.S."/>
        </authorList>
    </citation>
    <scope>NUCLEOTIDE SEQUENCE [LARGE SCALE GENOMIC DNA]</scope>
    <source>
        <strain evidence="3">NRRL B-16386</strain>
    </source>
</reference>
<keyword evidence="1" id="KW-1133">Transmembrane helix</keyword>
<keyword evidence="1" id="KW-0812">Transmembrane</keyword>
<dbReference type="EMBL" id="MOMC01000014">
    <property type="protein sequence ID" value="ONH32021.1"/>
    <property type="molecule type" value="Genomic_DNA"/>
</dbReference>
<evidence type="ECO:0000313" key="3">
    <source>
        <dbReference type="Proteomes" id="UP000188929"/>
    </source>
</evidence>
<dbReference type="Proteomes" id="UP000188929">
    <property type="component" value="Unassembled WGS sequence"/>
</dbReference>
<gene>
    <name evidence="2" type="ORF">BL253_07265</name>
</gene>
<feature type="transmembrane region" description="Helical" evidence="1">
    <location>
        <begin position="25"/>
        <end position="45"/>
    </location>
</feature>
<evidence type="ECO:0000313" key="2">
    <source>
        <dbReference type="EMBL" id="ONH32021.1"/>
    </source>
</evidence>
<sequence length="133" mass="14199">MPRPPKPSTWVSTRRYLLDRRRRPAVVLGLLALVGIVAFGVYAVVDGPPPTVEAVVVFKAETTDAQKEAVRAACPTVGGAVQEPRDDNDLASTRAYPLRYNLTAASSSDRAKIFECVNAQAGVTGITMETAGQ</sequence>
<keyword evidence="1" id="KW-0472">Membrane</keyword>
<name>A0A1V2IHW6_9ACTN</name>